<feature type="transmembrane region" description="Helical" evidence="16">
    <location>
        <begin position="180"/>
        <end position="196"/>
    </location>
</feature>
<evidence type="ECO:0000313" key="18">
    <source>
        <dbReference type="Proteomes" id="UP000051297"/>
    </source>
</evidence>
<feature type="transmembrane region" description="Helical" evidence="16">
    <location>
        <begin position="79"/>
        <end position="100"/>
    </location>
</feature>
<feature type="transmembrane region" description="Helical" evidence="16">
    <location>
        <begin position="12"/>
        <end position="31"/>
    </location>
</feature>
<protein>
    <recommendedName>
        <fullName evidence="12">Probable peptidoglycan glycosyltransferase FtsW</fullName>
        <ecNumber evidence="14">2.4.99.28</ecNumber>
    </recommendedName>
    <alternativeName>
        <fullName evidence="13">Cell division protein FtsW</fullName>
    </alternativeName>
    <alternativeName>
        <fullName evidence="10">Cell wall polymerase</fullName>
    </alternativeName>
    <alternativeName>
        <fullName evidence="9">Peptidoglycan polymerase</fullName>
    </alternativeName>
</protein>
<evidence type="ECO:0000256" key="6">
    <source>
        <dbReference type="ARBA" id="ARBA00022984"/>
    </source>
</evidence>
<keyword evidence="8 16" id="KW-0472">Membrane</keyword>
<keyword evidence="5" id="KW-0133">Cell shape</keyword>
<feature type="transmembrane region" description="Helical" evidence="16">
    <location>
        <begin position="203"/>
        <end position="225"/>
    </location>
</feature>
<feature type="transmembrane region" description="Helical" evidence="16">
    <location>
        <begin position="320"/>
        <end position="342"/>
    </location>
</feature>
<evidence type="ECO:0000256" key="5">
    <source>
        <dbReference type="ARBA" id="ARBA00022960"/>
    </source>
</evidence>
<keyword evidence="17" id="KW-0131">Cell cycle</keyword>
<dbReference type="PANTHER" id="PTHR30474">
    <property type="entry name" value="CELL CYCLE PROTEIN"/>
    <property type="match status" value="1"/>
</dbReference>
<reference evidence="17 18" key="1">
    <citation type="submission" date="2015-05" db="EMBL/GenBank/DDBJ databases">
        <title>Critical biogeochemical functions in the subsurface are associated with bacteria from new phyla and little studied lineages.</title>
        <authorList>
            <person name="Hug L.A."/>
            <person name="Thomas B.C."/>
            <person name="Sharon I."/>
            <person name="Brown C.T."/>
            <person name="Sharma R."/>
            <person name="Hettich R.L."/>
            <person name="Wilkins M.J."/>
            <person name="Williams K.H."/>
            <person name="Singh A."/>
            <person name="Banfield J.F."/>
        </authorList>
    </citation>
    <scope>NUCLEOTIDE SEQUENCE [LARGE SCALE GENOMIC DNA]</scope>
    <source>
        <strain evidence="17">CSP1-7</strain>
    </source>
</reference>
<keyword evidence="4 16" id="KW-0812">Transmembrane</keyword>
<keyword evidence="17" id="KW-0132">Cell division</keyword>
<dbReference type="EMBL" id="LDXK01000002">
    <property type="protein sequence ID" value="KRT67564.1"/>
    <property type="molecule type" value="Genomic_DNA"/>
</dbReference>
<proteinExistence type="inferred from homology"/>
<gene>
    <name evidence="17" type="ORF">XU08_C0002G0123</name>
</gene>
<dbReference type="EC" id="2.4.99.28" evidence="14"/>
<comment type="similarity">
    <text evidence="11">Belongs to the SEDS family. FtsW subfamily.</text>
</comment>
<dbReference type="GO" id="GO:0008955">
    <property type="term" value="F:peptidoglycan glycosyltransferase activity"/>
    <property type="evidence" value="ECO:0007669"/>
    <property type="project" value="UniProtKB-EC"/>
</dbReference>
<dbReference type="AlphaFoldDB" id="A0A0T5ZXL6"/>
<dbReference type="Pfam" id="PF01098">
    <property type="entry name" value="FTSW_RODA_SPOVE"/>
    <property type="match status" value="1"/>
</dbReference>
<evidence type="ECO:0000256" key="2">
    <source>
        <dbReference type="ARBA" id="ARBA00022676"/>
    </source>
</evidence>
<evidence type="ECO:0000256" key="14">
    <source>
        <dbReference type="ARBA" id="ARBA00044770"/>
    </source>
</evidence>
<dbReference type="GO" id="GO:0009252">
    <property type="term" value="P:peptidoglycan biosynthetic process"/>
    <property type="evidence" value="ECO:0007669"/>
    <property type="project" value="UniProtKB-KW"/>
</dbReference>
<dbReference type="PANTHER" id="PTHR30474:SF2">
    <property type="entry name" value="PEPTIDOGLYCAN GLYCOSYLTRANSFERASE FTSW-RELATED"/>
    <property type="match status" value="1"/>
</dbReference>
<dbReference type="GO" id="GO:0008360">
    <property type="term" value="P:regulation of cell shape"/>
    <property type="evidence" value="ECO:0007669"/>
    <property type="project" value="UniProtKB-KW"/>
</dbReference>
<dbReference type="GO" id="GO:0015648">
    <property type="term" value="F:lipid-linked peptidoglycan transporter activity"/>
    <property type="evidence" value="ECO:0007669"/>
    <property type="project" value="TreeGrafter"/>
</dbReference>
<dbReference type="GO" id="GO:0005886">
    <property type="term" value="C:plasma membrane"/>
    <property type="evidence" value="ECO:0007669"/>
    <property type="project" value="TreeGrafter"/>
</dbReference>
<evidence type="ECO:0000256" key="3">
    <source>
        <dbReference type="ARBA" id="ARBA00022679"/>
    </source>
</evidence>
<evidence type="ECO:0000256" key="15">
    <source>
        <dbReference type="ARBA" id="ARBA00049902"/>
    </source>
</evidence>
<keyword evidence="7 16" id="KW-1133">Transmembrane helix</keyword>
<evidence type="ECO:0000256" key="4">
    <source>
        <dbReference type="ARBA" id="ARBA00022692"/>
    </source>
</evidence>
<evidence type="ECO:0000256" key="13">
    <source>
        <dbReference type="ARBA" id="ARBA00041418"/>
    </source>
</evidence>
<feature type="transmembrane region" description="Helical" evidence="16">
    <location>
        <begin position="288"/>
        <end position="308"/>
    </location>
</feature>
<evidence type="ECO:0000256" key="7">
    <source>
        <dbReference type="ARBA" id="ARBA00022989"/>
    </source>
</evidence>
<sequence length="397" mass="43106">MLKKIKHSAQHSLDWYFFGGVIFLVLLGLLAVYDSSSVKALEIYGNQFHFLINQLIWVALGTAGGSVLYLVGYRRLKGLALPFFALSILLLTLVLLPTPVSLEVRGSRSWFAIPLPNSFPVLDEIRFQPSELSKLALVIYLATLLVSSRSDRRQTNPPFRSFFIPTGLVAGLVIAEKDLGSASVIIAIGLACFFFARANLRQIFIALLIFGVGGLALALQSSTFLERWETFLHPDSDPQGAGYQTRQIRITLGSGGLWGVGIGRSLQKYGYIPDVQTDAIFAIVGEEFGFLGASLVVAVFAFLVYRGFRIAERSPDEFGRILVAGITAWVAVQTTLILGGMVGLLPLTGVTLPFVSYGGSSLLALLLAVGILLSVSRKTISLRSAINRHAVVLRSAR</sequence>
<evidence type="ECO:0000256" key="10">
    <source>
        <dbReference type="ARBA" id="ARBA00033270"/>
    </source>
</evidence>
<keyword evidence="2" id="KW-0328">Glycosyltransferase</keyword>
<comment type="catalytic activity">
    <reaction evidence="15">
        <text>[GlcNAc-(1-&gt;4)-Mur2Ac(oyl-L-Ala-gamma-D-Glu-L-Lys-D-Ala-D-Ala)](n)-di-trans,octa-cis-undecaprenyl diphosphate + beta-D-GlcNAc-(1-&gt;4)-Mur2Ac(oyl-L-Ala-gamma-D-Glu-L-Lys-D-Ala-D-Ala)-di-trans,octa-cis-undecaprenyl diphosphate = [GlcNAc-(1-&gt;4)-Mur2Ac(oyl-L-Ala-gamma-D-Glu-L-Lys-D-Ala-D-Ala)](n+1)-di-trans,octa-cis-undecaprenyl diphosphate + di-trans,octa-cis-undecaprenyl diphosphate + H(+)</text>
        <dbReference type="Rhea" id="RHEA:23708"/>
        <dbReference type="Rhea" id="RHEA-COMP:9602"/>
        <dbReference type="Rhea" id="RHEA-COMP:9603"/>
        <dbReference type="ChEBI" id="CHEBI:15378"/>
        <dbReference type="ChEBI" id="CHEBI:58405"/>
        <dbReference type="ChEBI" id="CHEBI:60033"/>
        <dbReference type="ChEBI" id="CHEBI:78435"/>
        <dbReference type="EC" id="2.4.99.28"/>
    </reaction>
</comment>
<evidence type="ECO:0000256" key="8">
    <source>
        <dbReference type="ARBA" id="ARBA00023136"/>
    </source>
</evidence>
<dbReference type="STRING" id="1576480.XU08_C0002G0123"/>
<evidence type="ECO:0000256" key="9">
    <source>
        <dbReference type="ARBA" id="ARBA00032370"/>
    </source>
</evidence>
<organism evidence="17 18">
    <name type="scientific">candidate division WWE3 bacterium CSP1-7</name>
    <dbReference type="NCBI Taxonomy" id="1576480"/>
    <lineage>
        <taxon>Bacteria</taxon>
        <taxon>Katanobacteria</taxon>
    </lineage>
</organism>
<evidence type="ECO:0000256" key="1">
    <source>
        <dbReference type="ARBA" id="ARBA00004141"/>
    </source>
</evidence>
<evidence type="ECO:0000313" key="17">
    <source>
        <dbReference type="EMBL" id="KRT67564.1"/>
    </source>
</evidence>
<comment type="caution">
    <text evidence="17">The sequence shown here is derived from an EMBL/GenBank/DDBJ whole genome shotgun (WGS) entry which is preliminary data.</text>
</comment>
<evidence type="ECO:0000256" key="12">
    <source>
        <dbReference type="ARBA" id="ARBA00041185"/>
    </source>
</evidence>
<feature type="transmembrane region" description="Helical" evidence="16">
    <location>
        <begin position="354"/>
        <end position="375"/>
    </location>
</feature>
<evidence type="ECO:0000256" key="16">
    <source>
        <dbReference type="SAM" id="Phobius"/>
    </source>
</evidence>
<keyword evidence="6" id="KW-0573">Peptidoglycan synthesis</keyword>
<feature type="transmembrane region" description="Helical" evidence="16">
    <location>
        <begin position="51"/>
        <end position="72"/>
    </location>
</feature>
<dbReference type="PATRIC" id="fig|1576480.3.peg.382"/>
<dbReference type="Proteomes" id="UP000051297">
    <property type="component" value="Unassembled WGS sequence"/>
</dbReference>
<accession>A0A0T5ZXL6</accession>
<name>A0A0T5ZXL6_UNCKA</name>
<keyword evidence="3" id="KW-0808">Transferase</keyword>
<dbReference type="GO" id="GO:0032153">
    <property type="term" value="C:cell division site"/>
    <property type="evidence" value="ECO:0007669"/>
    <property type="project" value="TreeGrafter"/>
</dbReference>
<evidence type="ECO:0000256" key="11">
    <source>
        <dbReference type="ARBA" id="ARBA00038053"/>
    </source>
</evidence>
<dbReference type="InterPro" id="IPR001182">
    <property type="entry name" value="FtsW/RodA"/>
</dbReference>
<comment type="subcellular location">
    <subcellularLocation>
        <location evidence="1">Membrane</location>
        <topology evidence="1">Multi-pass membrane protein</topology>
    </subcellularLocation>
</comment>
<dbReference type="GO" id="GO:0051301">
    <property type="term" value="P:cell division"/>
    <property type="evidence" value="ECO:0007669"/>
    <property type="project" value="UniProtKB-KW"/>
</dbReference>